<dbReference type="Pfam" id="PF07714">
    <property type="entry name" value="PK_Tyr_Ser-Thr"/>
    <property type="match status" value="1"/>
</dbReference>
<dbReference type="InterPro" id="IPR001245">
    <property type="entry name" value="Ser-Thr/Tyr_kinase_cat_dom"/>
</dbReference>
<dbReference type="InterPro" id="IPR011009">
    <property type="entry name" value="Kinase-like_dom_sf"/>
</dbReference>
<accession>A0A6L2P3U5</accession>
<sequence length="220" mass="25195">MTVSRGIHPSHPRWIDDLFTKKTIVRGYGGFRKVYKGKFDFWEGVDVAIKRSNLESNQGTSEFWANIEMLSKFRHSHIVSLLGYCKDSSTREMILVYEYMPNGSLYDHLHKRKANGHYFHTSTGDESKVIHHDVKSLNVLLDEKLASRISNFGVSRIGTANHIGITNVYIGLIISTFSCVDAEYLSTHRHTRKSYVNAFAMVLLETLYGRLALDFTLDEQ</sequence>
<dbReference type="PIRSF" id="PIRSF000654">
    <property type="entry name" value="Integrin-linked_kinase"/>
    <property type="match status" value="1"/>
</dbReference>
<dbReference type="GO" id="GO:0005524">
    <property type="term" value="F:ATP binding"/>
    <property type="evidence" value="ECO:0007669"/>
    <property type="project" value="UniProtKB-KW"/>
</dbReference>
<dbReference type="GO" id="GO:0009506">
    <property type="term" value="C:plasmodesma"/>
    <property type="evidence" value="ECO:0007669"/>
    <property type="project" value="TreeGrafter"/>
</dbReference>
<keyword evidence="4 7" id="KW-0418">Kinase</keyword>
<evidence type="ECO:0000256" key="3">
    <source>
        <dbReference type="ARBA" id="ARBA00022741"/>
    </source>
</evidence>
<dbReference type="PROSITE" id="PS50011">
    <property type="entry name" value="PROTEIN_KINASE_DOM"/>
    <property type="match status" value="1"/>
</dbReference>
<name>A0A6L2P3U5_TANCI</name>
<comment type="caution">
    <text evidence="7">The sequence shown here is derived from an EMBL/GenBank/DDBJ whole genome shotgun (WGS) entry which is preliminary data.</text>
</comment>
<keyword evidence="5" id="KW-0067">ATP-binding</keyword>
<dbReference type="AlphaFoldDB" id="A0A6L2P3U5"/>
<evidence type="ECO:0000259" key="6">
    <source>
        <dbReference type="PROSITE" id="PS50011"/>
    </source>
</evidence>
<reference evidence="7" key="1">
    <citation type="journal article" date="2019" name="Sci. Rep.">
        <title>Draft genome of Tanacetum cinerariifolium, the natural source of mosquito coil.</title>
        <authorList>
            <person name="Yamashiro T."/>
            <person name="Shiraishi A."/>
            <person name="Satake H."/>
            <person name="Nakayama K."/>
        </authorList>
    </citation>
    <scope>NUCLEOTIDE SEQUENCE</scope>
</reference>
<proteinExistence type="predicted"/>
<evidence type="ECO:0000256" key="2">
    <source>
        <dbReference type="ARBA" id="ARBA00022679"/>
    </source>
</evidence>
<evidence type="ECO:0000256" key="5">
    <source>
        <dbReference type="ARBA" id="ARBA00022840"/>
    </source>
</evidence>
<dbReference type="PANTHER" id="PTHR27003:SF390">
    <property type="entry name" value="PROTEIN KINASE DOMAIN-CONTAINING PROTEIN"/>
    <property type="match status" value="1"/>
</dbReference>
<evidence type="ECO:0000256" key="4">
    <source>
        <dbReference type="ARBA" id="ARBA00022777"/>
    </source>
</evidence>
<keyword evidence="3" id="KW-0547">Nucleotide-binding</keyword>
<gene>
    <name evidence="7" type="ORF">Tci_065071</name>
</gene>
<dbReference type="InterPro" id="IPR045272">
    <property type="entry name" value="ANXUR1/2-like"/>
</dbReference>
<evidence type="ECO:0000313" key="7">
    <source>
        <dbReference type="EMBL" id="GEU93093.1"/>
    </source>
</evidence>
<evidence type="ECO:0000256" key="1">
    <source>
        <dbReference type="ARBA" id="ARBA00022527"/>
    </source>
</evidence>
<dbReference type="SUPFAM" id="SSF56112">
    <property type="entry name" value="Protein kinase-like (PK-like)"/>
    <property type="match status" value="1"/>
</dbReference>
<dbReference type="GO" id="GO:0004714">
    <property type="term" value="F:transmembrane receptor protein tyrosine kinase activity"/>
    <property type="evidence" value="ECO:0007669"/>
    <property type="project" value="InterPro"/>
</dbReference>
<dbReference type="GO" id="GO:0005886">
    <property type="term" value="C:plasma membrane"/>
    <property type="evidence" value="ECO:0007669"/>
    <property type="project" value="TreeGrafter"/>
</dbReference>
<protein>
    <submittedName>
        <fullName evidence="7">Serine/threonine/dual specificity protein kinase, catalytic domain-containing protein</fullName>
    </submittedName>
</protein>
<dbReference type="PANTHER" id="PTHR27003">
    <property type="entry name" value="OS07G0166700 PROTEIN"/>
    <property type="match status" value="1"/>
</dbReference>
<dbReference type="InterPro" id="IPR000719">
    <property type="entry name" value="Prot_kinase_dom"/>
</dbReference>
<feature type="domain" description="Protein kinase" evidence="6">
    <location>
        <begin position="20"/>
        <end position="220"/>
    </location>
</feature>
<dbReference type="FunFam" id="3.30.200.20:FF:000039">
    <property type="entry name" value="receptor-like protein kinase FERONIA"/>
    <property type="match status" value="1"/>
</dbReference>
<dbReference type="Gene3D" id="1.10.510.10">
    <property type="entry name" value="Transferase(Phosphotransferase) domain 1"/>
    <property type="match status" value="1"/>
</dbReference>
<dbReference type="SMART" id="SM00220">
    <property type="entry name" value="S_TKc"/>
    <property type="match status" value="1"/>
</dbReference>
<keyword evidence="1" id="KW-0723">Serine/threonine-protein kinase</keyword>
<dbReference type="Gene3D" id="3.30.200.20">
    <property type="entry name" value="Phosphorylase Kinase, domain 1"/>
    <property type="match status" value="1"/>
</dbReference>
<organism evidence="7">
    <name type="scientific">Tanacetum cinerariifolium</name>
    <name type="common">Dalmatian daisy</name>
    <name type="synonym">Chrysanthemum cinerariifolium</name>
    <dbReference type="NCBI Taxonomy" id="118510"/>
    <lineage>
        <taxon>Eukaryota</taxon>
        <taxon>Viridiplantae</taxon>
        <taxon>Streptophyta</taxon>
        <taxon>Embryophyta</taxon>
        <taxon>Tracheophyta</taxon>
        <taxon>Spermatophyta</taxon>
        <taxon>Magnoliopsida</taxon>
        <taxon>eudicotyledons</taxon>
        <taxon>Gunneridae</taxon>
        <taxon>Pentapetalae</taxon>
        <taxon>asterids</taxon>
        <taxon>campanulids</taxon>
        <taxon>Asterales</taxon>
        <taxon>Asteraceae</taxon>
        <taxon>Asteroideae</taxon>
        <taxon>Anthemideae</taxon>
        <taxon>Anthemidinae</taxon>
        <taxon>Tanacetum</taxon>
    </lineage>
</organism>
<keyword evidence="2" id="KW-0808">Transferase</keyword>
<dbReference type="PROSITE" id="PS00108">
    <property type="entry name" value="PROTEIN_KINASE_ST"/>
    <property type="match status" value="1"/>
</dbReference>
<dbReference type="EMBL" id="BKCJ010010775">
    <property type="protein sequence ID" value="GEU93093.1"/>
    <property type="molecule type" value="Genomic_DNA"/>
</dbReference>
<dbReference type="GO" id="GO:0004674">
    <property type="term" value="F:protein serine/threonine kinase activity"/>
    <property type="evidence" value="ECO:0007669"/>
    <property type="project" value="UniProtKB-KW"/>
</dbReference>
<dbReference type="InterPro" id="IPR008271">
    <property type="entry name" value="Ser/Thr_kinase_AS"/>
</dbReference>